<accession>A0A8R1E1S7</accession>
<dbReference type="Gene3D" id="3.40.50.300">
    <property type="entry name" value="P-loop containing nucleotide triphosphate hydrolases"/>
    <property type="match status" value="1"/>
</dbReference>
<evidence type="ECO:0000313" key="4">
    <source>
        <dbReference type="Proteomes" id="UP000005237"/>
    </source>
</evidence>
<dbReference type="GO" id="GO:0003924">
    <property type="term" value="F:GTPase activity"/>
    <property type="evidence" value="ECO:0007669"/>
    <property type="project" value="InterPro"/>
</dbReference>
<dbReference type="GO" id="GO:0005525">
    <property type="term" value="F:GTP binding"/>
    <property type="evidence" value="ECO:0007669"/>
    <property type="project" value="InterPro"/>
</dbReference>
<dbReference type="PANTHER" id="PTHR45775">
    <property type="entry name" value="RAD, GEM/KIR FAMILY MEMBER 2, ISOFORM C"/>
    <property type="match status" value="1"/>
</dbReference>
<dbReference type="Pfam" id="PF00071">
    <property type="entry name" value="Ras"/>
    <property type="match status" value="1"/>
</dbReference>
<dbReference type="GO" id="GO:0005246">
    <property type="term" value="F:calcium channel regulator activity"/>
    <property type="evidence" value="ECO:0007669"/>
    <property type="project" value="TreeGrafter"/>
</dbReference>
<name>A0A8R1E1S7_CAEJA</name>
<dbReference type="InterPro" id="IPR001806">
    <property type="entry name" value="Small_GTPase"/>
</dbReference>
<reference evidence="3" key="2">
    <citation type="submission" date="2022-06" db="UniProtKB">
        <authorList>
            <consortium name="EnsemblMetazoa"/>
        </authorList>
    </citation>
    <scope>IDENTIFICATION</scope>
    <source>
        <strain evidence="3">DF5081</strain>
    </source>
</reference>
<keyword evidence="2" id="KW-0597">Phosphoprotein</keyword>
<dbReference type="PANTHER" id="PTHR45775:SF11">
    <property type="entry name" value="GTP-BINDING PROTEIN GEM"/>
    <property type="match status" value="1"/>
</dbReference>
<dbReference type="SUPFAM" id="SSF52540">
    <property type="entry name" value="P-loop containing nucleoside triphosphate hydrolases"/>
    <property type="match status" value="1"/>
</dbReference>
<evidence type="ECO:0000256" key="2">
    <source>
        <dbReference type="ARBA" id="ARBA00022553"/>
    </source>
</evidence>
<reference evidence="4" key="1">
    <citation type="submission" date="2010-08" db="EMBL/GenBank/DDBJ databases">
        <authorList>
            <consortium name="Caenorhabditis japonica Sequencing Consortium"/>
            <person name="Wilson R.K."/>
        </authorList>
    </citation>
    <scope>NUCLEOTIDE SEQUENCE [LARGE SCALE GENOMIC DNA]</scope>
    <source>
        <strain evidence="4">DF5081</strain>
    </source>
</reference>
<dbReference type="GO" id="GO:0005886">
    <property type="term" value="C:plasma membrane"/>
    <property type="evidence" value="ECO:0007669"/>
    <property type="project" value="TreeGrafter"/>
</dbReference>
<dbReference type="InterPro" id="IPR027417">
    <property type="entry name" value="P-loop_NTPase"/>
</dbReference>
<comment type="similarity">
    <text evidence="1">Belongs to the small GTPase superfamily. RGK family.</text>
</comment>
<sequence>MGFLEDYENTVSICIGGVECDLVFFESDLSDPCWLATEVHAFLVVYSIDSKSSWKQALMALEMIRDQPNCRNLPTLVAGNKIDLERKRTVTKQGKFV</sequence>
<evidence type="ECO:0000313" key="3">
    <source>
        <dbReference type="EnsemblMetazoa" id="CJA16401a.1"/>
    </source>
</evidence>
<proteinExistence type="inferred from homology"/>
<dbReference type="Proteomes" id="UP000005237">
    <property type="component" value="Unassembled WGS sequence"/>
</dbReference>
<protein>
    <submittedName>
        <fullName evidence="3">Uncharacterized protein</fullName>
    </submittedName>
</protein>
<keyword evidence="4" id="KW-1185">Reference proteome</keyword>
<evidence type="ECO:0000256" key="1">
    <source>
        <dbReference type="ARBA" id="ARBA00008846"/>
    </source>
</evidence>
<dbReference type="InterPro" id="IPR051641">
    <property type="entry name" value="RGK_GTP-binding_reg"/>
</dbReference>
<organism evidence="3 4">
    <name type="scientific">Caenorhabditis japonica</name>
    <dbReference type="NCBI Taxonomy" id="281687"/>
    <lineage>
        <taxon>Eukaryota</taxon>
        <taxon>Metazoa</taxon>
        <taxon>Ecdysozoa</taxon>
        <taxon>Nematoda</taxon>
        <taxon>Chromadorea</taxon>
        <taxon>Rhabditida</taxon>
        <taxon>Rhabditina</taxon>
        <taxon>Rhabditomorpha</taxon>
        <taxon>Rhabditoidea</taxon>
        <taxon>Rhabditidae</taxon>
        <taxon>Peloderinae</taxon>
        <taxon>Caenorhabditis</taxon>
    </lineage>
</organism>
<dbReference type="EnsemblMetazoa" id="CJA16401a.1">
    <property type="protein sequence ID" value="CJA16401a.1"/>
    <property type="gene ID" value="WBGene00135605"/>
</dbReference>
<dbReference type="AlphaFoldDB" id="A0A8R1E1S7"/>